<proteinExistence type="predicted"/>
<reference evidence="1 2" key="1">
    <citation type="submission" date="2006-05" db="EMBL/GenBank/DDBJ databases">
        <authorList>
            <person name="King G."/>
            <person name="Ferriera S."/>
            <person name="Johnson J."/>
            <person name="Kravitz S."/>
            <person name="Beeson K."/>
            <person name="Sutton G."/>
            <person name="Rogers Y.-H."/>
            <person name="Friedman R."/>
            <person name="Frazier M."/>
            <person name="Venter J.C."/>
        </authorList>
    </citation>
    <scope>NUCLEOTIDE SEQUENCE [LARGE SCALE GENOMIC DNA]</scope>
    <source>
        <strain evidence="2">ATCC 25650 / DSM 13394 / JCM 20685 / NBRC 16684 / NCIMB 2208 / IAM 12614 / B1</strain>
    </source>
</reference>
<name>A0P284_ROSAI</name>
<comment type="caution">
    <text evidence="1">The sequence shown here is derived from an EMBL/GenBank/DDBJ whole genome shotgun (WGS) entry which is preliminary data.</text>
</comment>
<evidence type="ECO:0000313" key="2">
    <source>
        <dbReference type="Proteomes" id="UP000004848"/>
    </source>
</evidence>
<protein>
    <submittedName>
        <fullName evidence="1">Uncharacterized protein</fullName>
    </submittedName>
</protein>
<dbReference type="EMBL" id="AAUW01000025">
    <property type="protein sequence ID" value="EAV40940.1"/>
    <property type="molecule type" value="Genomic_DNA"/>
</dbReference>
<gene>
    <name evidence="1" type="ORF">SIAM614_08604</name>
</gene>
<dbReference type="AlphaFoldDB" id="A0P284"/>
<evidence type="ECO:0000313" key="1">
    <source>
        <dbReference type="EMBL" id="EAV40940.1"/>
    </source>
</evidence>
<accession>A0P284</accession>
<dbReference type="Proteomes" id="UP000004848">
    <property type="component" value="Unassembled WGS sequence"/>
</dbReference>
<organism evidence="1 2">
    <name type="scientific">Roseibium aggregatum (strain ATCC 25650 / DSM 13394 / JCM 20685 / NBRC 16684 / NCIMB 2208 / IAM 12614 / B1)</name>
    <name type="common">Stappia aggregata</name>
    <dbReference type="NCBI Taxonomy" id="384765"/>
    <lineage>
        <taxon>Bacteria</taxon>
        <taxon>Pseudomonadati</taxon>
        <taxon>Pseudomonadota</taxon>
        <taxon>Alphaproteobacteria</taxon>
        <taxon>Hyphomicrobiales</taxon>
        <taxon>Stappiaceae</taxon>
        <taxon>Roseibium</taxon>
    </lineage>
</organism>
<sequence>MGTYVPAVIFATGSGFGRPFASPLIC</sequence>